<dbReference type="Pfam" id="PF01755">
    <property type="entry name" value="Glyco_transf_25"/>
    <property type="match status" value="1"/>
</dbReference>
<evidence type="ECO:0000313" key="2">
    <source>
        <dbReference type="EMBL" id="QHU03979.1"/>
    </source>
</evidence>
<dbReference type="EMBL" id="MN740389">
    <property type="protein sequence ID" value="QHU03979.1"/>
    <property type="molecule type" value="Genomic_DNA"/>
</dbReference>
<organism evidence="2">
    <name type="scientific">viral metagenome</name>
    <dbReference type="NCBI Taxonomy" id="1070528"/>
    <lineage>
        <taxon>unclassified sequences</taxon>
        <taxon>metagenomes</taxon>
        <taxon>organismal metagenomes</taxon>
    </lineage>
</organism>
<reference evidence="2" key="1">
    <citation type="journal article" date="2020" name="Nature">
        <title>Giant virus diversity and host interactions through global metagenomics.</title>
        <authorList>
            <person name="Schulz F."/>
            <person name="Roux S."/>
            <person name="Paez-Espino D."/>
            <person name="Jungbluth S."/>
            <person name="Walsh D.A."/>
            <person name="Denef V.J."/>
            <person name="McMahon K.D."/>
            <person name="Konstantinidis K.T."/>
            <person name="Eloe-Fadrosh E.A."/>
            <person name="Kyrpides N.C."/>
            <person name="Woyke T."/>
        </authorList>
    </citation>
    <scope>NUCLEOTIDE SEQUENCE</scope>
    <source>
        <strain evidence="2">GVMAG-M-3300027708-20</strain>
    </source>
</reference>
<sequence length="254" mass="29685">MEKIANLYFINLDRCPERQENFLKQCMKQNIPFDKIQKFQAIDGKTFYFPDEMINMFKDCDYFRTLKTYRENNMDEKTYKIALETARKIMGNQLSHFNVLNDIINNGYKYSIICQDDARFNDGFTEYIDKLVENLPENAELITIGLNKYADGSAVTPWDFTDTSPNDFEEEVVNDYVCKLKDTVNPCSLAYIVTLEGATNMVKHFLTVGFLKATDENFNEYLKFKDIFYCCRKVMVTSGDFESDIFSGCIDYQV</sequence>
<dbReference type="InterPro" id="IPR002654">
    <property type="entry name" value="Glyco_trans_25"/>
</dbReference>
<protein>
    <recommendedName>
        <fullName evidence="1">Glycosyl transferase family 25 domain-containing protein</fullName>
    </recommendedName>
</protein>
<proteinExistence type="predicted"/>
<feature type="domain" description="Glycosyl transferase family 25" evidence="1">
    <location>
        <begin position="6"/>
        <end position="206"/>
    </location>
</feature>
<name>A0A6C0JED8_9ZZZZ</name>
<evidence type="ECO:0000259" key="1">
    <source>
        <dbReference type="Pfam" id="PF01755"/>
    </source>
</evidence>
<accession>A0A6C0JED8</accession>
<dbReference type="AlphaFoldDB" id="A0A6C0JED8"/>